<keyword evidence="5" id="KW-1185">Reference proteome</keyword>
<evidence type="ECO:0000313" key="5">
    <source>
        <dbReference type="Proteomes" id="UP001596972"/>
    </source>
</evidence>
<accession>A0ABW3EWB2</accession>
<dbReference type="InterPro" id="IPR025110">
    <property type="entry name" value="AMP-bd_C"/>
</dbReference>
<dbReference type="EMBL" id="JBHTJA010000088">
    <property type="protein sequence ID" value="MFD0904527.1"/>
    <property type="molecule type" value="Genomic_DNA"/>
</dbReference>
<proteinExistence type="predicted"/>
<dbReference type="Pfam" id="PF13193">
    <property type="entry name" value="AMP-binding_C"/>
    <property type="match status" value="1"/>
</dbReference>
<dbReference type="SUPFAM" id="SSF56801">
    <property type="entry name" value="Acetyl-CoA synthetase-like"/>
    <property type="match status" value="1"/>
</dbReference>
<dbReference type="InterPro" id="IPR010071">
    <property type="entry name" value="AA_adenyl_dom"/>
</dbReference>
<dbReference type="Gene3D" id="2.30.38.10">
    <property type="entry name" value="Luciferase, Domain 3"/>
    <property type="match status" value="1"/>
</dbReference>
<evidence type="ECO:0000259" key="3">
    <source>
        <dbReference type="Pfam" id="PF13193"/>
    </source>
</evidence>
<dbReference type="Gene3D" id="3.30.300.30">
    <property type="match status" value="1"/>
</dbReference>
<sequence>MEPRTIPEAFAARVRERPGACAVRSGDLRLTYRELDRRANALAHRLLGLGVGPETPVAVLMDRSPHLVVALLAVAKAGGCYLPLHAADPFERMQWIVDETAAPVLLADRARRGRGLPHTGHVVIVDAEPAPSGPSAGDPAARVDPDQLAYVIHTSGSTGRPKGVAVPHRHVTALVADRCWAGGAHERVLMVAPYAFNVSTYETWVPLLRGGTVVTAPDPLEIGTLRRLIADEEITGLHLTAGLFRVLAQEDPESLAGVREVLTGGDVIAPAAVRRVLDACPRTVVRAMYGATECTLFSTSSPLSGPFPERSPVPVGRPMDGVRVHVLDDRLAPVAPGEDGDVYISGRLARGYHRRPDLTAERFVADPFGEPGTRMYRTGDRARWAPDGRLEFLGRADDQVKIRGFRIELGEIESVLAGHPALAHAAVAVDRGGPDGGRLVAYHVPASGPDARAADPAELRAYLAGALPPYMVPAEFVEVEALPLTPNGKVDRRALPAPGSAGNAPAADGRARDDGRGAAAARDGARDG</sequence>
<protein>
    <submittedName>
        <fullName evidence="4">Amino acid adenylation domain-containing protein</fullName>
    </submittedName>
</protein>
<feature type="non-terminal residue" evidence="4">
    <location>
        <position position="528"/>
    </location>
</feature>
<comment type="caution">
    <text evidence="4">The sequence shown here is derived from an EMBL/GenBank/DDBJ whole genome shotgun (WGS) entry which is preliminary data.</text>
</comment>
<dbReference type="PANTHER" id="PTHR45527:SF1">
    <property type="entry name" value="FATTY ACID SYNTHASE"/>
    <property type="match status" value="1"/>
</dbReference>
<evidence type="ECO:0000313" key="4">
    <source>
        <dbReference type="EMBL" id="MFD0904527.1"/>
    </source>
</evidence>
<dbReference type="PROSITE" id="PS00455">
    <property type="entry name" value="AMP_BINDING"/>
    <property type="match status" value="1"/>
</dbReference>
<dbReference type="NCBIfam" id="TIGR01733">
    <property type="entry name" value="AA-adenyl-dom"/>
    <property type="match status" value="1"/>
</dbReference>
<dbReference type="Pfam" id="PF00501">
    <property type="entry name" value="AMP-binding"/>
    <property type="match status" value="1"/>
</dbReference>
<feature type="compositionally biased region" description="Low complexity" evidence="1">
    <location>
        <begin position="495"/>
        <end position="508"/>
    </location>
</feature>
<reference evidence="5" key="1">
    <citation type="journal article" date="2019" name="Int. J. Syst. Evol. Microbiol.">
        <title>The Global Catalogue of Microorganisms (GCM) 10K type strain sequencing project: providing services to taxonomists for standard genome sequencing and annotation.</title>
        <authorList>
            <consortium name="The Broad Institute Genomics Platform"/>
            <consortium name="The Broad Institute Genome Sequencing Center for Infectious Disease"/>
            <person name="Wu L."/>
            <person name="Ma J."/>
        </authorList>
    </citation>
    <scope>NUCLEOTIDE SEQUENCE [LARGE SCALE GENOMIC DNA]</scope>
    <source>
        <strain evidence="5">JCM 31202</strain>
    </source>
</reference>
<evidence type="ECO:0000259" key="2">
    <source>
        <dbReference type="Pfam" id="PF00501"/>
    </source>
</evidence>
<feature type="domain" description="AMP-binding enzyme C-terminal" evidence="3">
    <location>
        <begin position="411"/>
        <end position="489"/>
    </location>
</feature>
<name>A0ABW3EWB2_9ACTN</name>
<gene>
    <name evidence="4" type="ORF">ACFQ11_29375</name>
</gene>
<dbReference type="InterPro" id="IPR000873">
    <property type="entry name" value="AMP-dep_synth/lig_dom"/>
</dbReference>
<organism evidence="4 5">
    <name type="scientific">Actinomadura sediminis</name>
    <dbReference type="NCBI Taxonomy" id="1038904"/>
    <lineage>
        <taxon>Bacteria</taxon>
        <taxon>Bacillati</taxon>
        <taxon>Actinomycetota</taxon>
        <taxon>Actinomycetes</taxon>
        <taxon>Streptosporangiales</taxon>
        <taxon>Thermomonosporaceae</taxon>
        <taxon>Actinomadura</taxon>
    </lineage>
</organism>
<dbReference type="InterPro" id="IPR020845">
    <property type="entry name" value="AMP-binding_CS"/>
</dbReference>
<feature type="domain" description="AMP-dependent synthetase/ligase" evidence="2">
    <location>
        <begin position="10"/>
        <end position="352"/>
    </location>
</feature>
<dbReference type="CDD" id="cd12117">
    <property type="entry name" value="A_NRPS_Srf_like"/>
    <property type="match status" value="1"/>
</dbReference>
<dbReference type="InterPro" id="IPR045851">
    <property type="entry name" value="AMP-bd_C_sf"/>
</dbReference>
<feature type="region of interest" description="Disordered" evidence="1">
    <location>
        <begin position="488"/>
        <end position="528"/>
    </location>
</feature>
<evidence type="ECO:0000256" key="1">
    <source>
        <dbReference type="SAM" id="MobiDB-lite"/>
    </source>
</evidence>
<dbReference type="Gene3D" id="3.40.50.980">
    <property type="match status" value="2"/>
</dbReference>
<dbReference type="Proteomes" id="UP001596972">
    <property type="component" value="Unassembled WGS sequence"/>
</dbReference>
<dbReference type="PANTHER" id="PTHR45527">
    <property type="entry name" value="NONRIBOSOMAL PEPTIDE SYNTHETASE"/>
    <property type="match status" value="1"/>
</dbReference>
<dbReference type="RefSeq" id="WP_378304472.1">
    <property type="nucleotide sequence ID" value="NZ_JBHTJA010000088.1"/>
</dbReference>